<dbReference type="PIRSF" id="PIRSF001430">
    <property type="entry name" value="tRNA_psdUrid_synth"/>
    <property type="match status" value="1"/>
</dbReference>
<dbReference type="Gene3D" id="3.30.70.660">
    <property type="entry name" value="Pseudouridine synthase I, catalytic domain, C-terminal subdomain"/>
    <property type="match status" value="1"/>
</dbReference>
<dbReference type="InterPro" id="IPR020097">
    <property type="entry name" value="PsdUridine_synth_TruA_a/b_dom"/>
</dbReference>
<dbReference type="Pfam" id="PF01416">
    <property type="entry name" value="PseudoU_synth_1"/>
    <property type="match status" value="1"/>
</dbReference>
<evidence type="ECO:0000256" key="6">
    <source>
        <dbReference type="RuleBase" id="RU003792"/>
    </source>
</evidence>
<feature type="active site" description="Nucleophile" evidence="4">
    <location>
        <position position="70"/>
    </location>
</feature>
<feature type="binding site" evidence="5">
    <location>
        <position position="137"/>
    </location>
    <ligand>
        <name>substrate</name>
    </ligand>
</feature>
<evidence type="ECO:0000313" key="9">
    <source>
        <dbReference type="Proteomes" id="UP000785679"/>
    </source>
</evidence>
<dbReference type="EC" id="5.4.99.12" evidence="6"/>
<dbReference type="GO" id="GO:0003723">
    <property type="term" value="F:RNA binding"/>
    <property type="evidence" value="ECO:0007669"/>
    <property type="project" value="InterPro"/>
</dbReference>
<gene>
    <name evidence="8" type="ORF">FGO68_gene726</name>
</gene>
<reference evidence="8" key="1">
    <citation type="submission" date="2019-06" db="EMBL/GenBank/DDBJ databases">
        <authorList>
            <person name="Zheng W."/>
        </authorList>
    </citation>
    <scope>NUCLEOTIDE SEQUENCE</scope>
    <source>
        <strain evidence="8">QDHG01</strain>
    </source>
</reference>
<evidence type="ECO:0000256" key="5">
    <source>
        <dbReference type="PIRSR" id="PIRSR001430-2"/>
    </source>
</evidence>
<dbReference type="HAMAP" id="MF_00171">
    <property type="entry name" value="TruA"/>
    <property type="match status" value="1"/>
</dbReference>
<dbReference type="InterPro" id="IPR001406">
    <property type="entry name" value="PsdUridine_synth_TruA"/>
</dbReference>
<dbReference type="GO" id="GO:0160147">
    <property type="term" value="F:tRNA pseudouridine(38-40) synthase activity"/>
    <property type="evidence" value="ECO:0007669"/>
    <property type="project" value="UniProtKB-EC"/>
</dbReference>
<keyword evidence="3 6" id="KW-0413">Isomerase</keyword>
<feature type="domain" description="Pseudouridine synthase I TruA alpha/beta" evidence="7">
    <location>
        <begin position="179"/>
        <end position="305"/>
    </location>
</feature>
<dbReference type="AlphaFoldDB" id="A0A8J8SZT5"/>
<evidence type="ECO:0000256" key="1">
    <source>
        <dbReference type="ARBA" id="ARBA00009375"/>
    </source>
</evidence>
<name>A0A8J8SZT5_HALGN</name>
<evidence type="ECO:0000256" key="3">
    <source>
        <dbReference type="ARBA" id="ARBA00023235"/>
    </source>
</evidence>
<dbReference type="InterPro" id="IPR020094">
    <property type="entry name" value="TruA/RsuA/RluB/E/F_N"/>
</dbReference>
<organism evidence="8 9">
    <name type="scientific">Halteria grandinella</name>
    <dbReference type="NCBI Taxonomy" id="5974"/>
    <lineage>
        <taxon>Eukaryota</taxon>
        <taxon>Sar</taxon>
        <taxon>Alveolata</taxon>
        <taxon>Ciliophora</taxon>
        <taxon>Intramacronucleata</taxon>
        <taxon>Spirotrichea</taxon>
        <taxon>Stichotrichia</taxon>
        <taxon>Sporadotrichida</taxon>
        <taxon>Halteriidae</taxon>
        <taxon>Halteria</taxon>
    </lineage>
</organism>
<comment type="caution">
    <text evidence="8">The sequence shown here is derived from an EMBL/GenBank/DDBJ whole genome shotgun (WGS) entry which is preliminary data.</text>
</comment>
<dbReference type="Proteomes" id="UP000785679">
    <property type="component" value="Unassembled WGS sequence"/>
</dbReference>
<dbReference type="Gene3D" id="3.30.70.580">
    <property type="entry name" value="Pseudouridine synthase I, catalytic domain, N-terminal subdomain"/>
    <property type="match status" value="1"/>
</dbReference>
<keyword evidence="2 6" id="KW-0819">tRNA processing</keyword>
<evidence type="ECO:0000259" key="7">
    <source>
        <dbReference type="Pfam" id="PF01416"/>
    </source>
</evidence>
<dbReference type="InterPro" id="IPR020095">
    <property type="entry name" value="PsdUridine_synth_TruA_C"/>
</dbReference>
<dbReference type="GO" id="GO:0031119">
    <property type="term" value="P:tRNA pseudouridine synthesis"/>
    <property type="evidence" value="ECO:0007669"/>
    <property type="project" value="TreeGrafter"/>
</dbReference>
<dbReference type="OrthoDB" id="271910at2759"/>
<protein>
    <recommendedName>
        <fullName evidence="6">tRNA pseudouridine synthase</fullName>
        <ecNumber evidence="6">5.4.99.12</ecNumber>
    </recommendedName>
</protein>
<evidence type="ECO:0000313" key="8">
    <source>
        <dbReference type="EMBL" id="TNV76952.1"/>
    </source>
</evidence>
<proteinExistence type="inferred from homology"/>
<accession>A0A8J8SZT5</accession>
<comment type="similarity">
    <text evidence="1 6">Belongs to the tRNA pseudouridine synthase TruA family.</text>
</comment>
<evidence type="ECO:0000256" key="4">
    <source>
        <dbReference type="PIRSR" id="PIRSR001430-1"/>
    </source>
</evidence>
<evidence type="ECO:0000256" key="2">
    <source>
        <dbReference type="ARBA" id="ARBA00022694"/>
    </source>
</evidence>
<dbReference type="PANTHER" id="PTHR11142:SF0">
    <property type="entry name" value="TRNA PSEUDOURIDINE SYNTHASE-LIKE 1"/>
    <property type="match status" value="1"/>
</dbReference>
<dbReference type="EMBL" id="RRYP01012679">
    <property type="protein sequence ID" value="TNV76952.1"/>
    <property type="molecule type" value="Genomic_DNA"/>
</dbReference>
<comment type="catalytic activity">
    <reaction evidence="6">
        <text>uridine(38/39/40) in tRNA = pseudouridine(38/39/40) in tRNA</text>
        <dbReference type="Rhea" id="RHEA:22376"/>
        <dbReference type="Rhea" id="RHEA-COMP:10085"/>
        <dbReference type="Rhea" id="RHEA-COMP:10087"/>
        <dbReference type="ChEBI" id="CHEBI:65314"/>
        <dbReference type="ChEBI" id="CHEBI:65315"/>
        <dbReference type="EC" id="5.4.99.12"/>
    </reaction>
</comment>
<dbReference type="InterPro" id="IPR020103">
    <property type="entry name" value="PsdUridine_synth_cat_dom_sf"/>
</dbReference>
<dbReference type="PANTHER" id="PTHR11142">
    <property type="entry name" value="PSEUDOURIDYLATE SYNTHASE"/>
    <property type="match status" value="1"/>
</dbReference>
<keyword evidence="9" id="KW-1185">Reference proteome</keyword>
<dbReference type="SUPFAM" id="SSF55120">
    <property type="entry name" value="Pseudouridine synthase"/>
    <property type="match status" value="1"/>
</dbReference>
<sequence>MAQKVGSTVTSQRYLMKFSYIGTNYQGIQKDPTINTRRKSISNVLEESLSLFNKRKQNIVPIVRTASRTDIGVHALVNAATFDTVQDLERKGFDCASLRKGLNHYMLKNEEQIQVNEVLECQNPWFDCRSTPQHRTYLYKVILCKDKNYQSNPLYLFNQDRAWVLPIKGVDIDKISECADLFIGRHYLKNFVRVNTREPDPLNYYRTINSIKVHRQFSDLIIPNSPFEENYVQLGIEINAKAFLWNQIRILVFTLLKYSLGEISKDQINWLLKECNDSPILENNERFMKLMAPAGGLYLVDINYDPKHFNINI</sequence>